<name>A0A4R8ZTB8_9MICO</name>
<feature type="region of interest" description="Disordered" evidence="1">
    <location>
        <begin position="1"/>
        <end position="28"/>
    </location>
</feature>
<dbReference type="Proteomes" id="UP000297447">
    <property type="component" value="Unassembled WGS sequence"/>
</dbReference>
<proteinExistence type="predicted"/>
<reference evidence="3 4" key="1">
    <citation type="submission" date="2019-03" db="EMBL/GenBank/DDBJ databases">
        <title>Genomics of glacier-inhabiting Cryobacterium strains.</title>
        <authorList>
            <person name="Liu Q."/>
            <person name="Xin Y.-H."/>
        </authorList>
    </citation>
    <scope>NUCLEOTIDE SEQUENCE [LARGE SCALE GENOMIC DNA]</scope>
    <source>
        <strain evidence="3 4">Hh14</strain>
    </source>
</reference>
<gene>
    <name evidence="3" type="ORF">E3T55_19010</name>
</gene>
<evidence type="ECO:0000256" key="1">
    <source>
        <dbReference type="SAM" id="MobiDB-lite"/>
    </source>
</evidence>
<keyword evidence="2" id="KW-0472">Membrane</keyword>
<dbReference type="OrthoDB" id="5110209at2"/>
<protein>
    <submittedName>
        <fullName evidence="3">Uncharacterized protein</fullName>
    </submittedName>
</protein>
<keyword evidence="2" id="KW-1133">Transmembrane helix</keyword>
<feature type="transmembrane region" description="Helical" evidence="2">
    <location>
        <begin position="36"/>
        <end position="56"/>
    </location>
</feature>
<dbReference type="EMBL" id="SOHE01000088">
    <property type="protein sequence ID" value="TFD45119.1"/>
    <property type="molecule type" value="Genomic_DNA"/>
</dbReference>
<comment type="caution">
    <text evidence="3">The sequence shown here is derived from an EMBL/GenBank/DDBJ whole genome shotgun (WGS) entry which is preliminary data.</text>
</comment>
<keyword evidence="4" id="KW-1185">Reference proteome</keyword>
<sequence>MGDTPAHGETADSAPATHAAQPGGGIRPVMRRHPRLTLAVLAIAFVAAASGGLQTYRAVTLASAQAAYNDSVASSLEAQASAGADVASAEAVLTAAETTLADSEGRVLSEEPRTTLAAALDVAETQLTAAHEELVAVEHGIDAPTTDAAFFSPGDGLRAGSAALTALHFEAATELTTITDALAGPVQAVNDAVALWQAEYDRMVSERYTNNTHATGWYPELDECIGSVDVTAHYGVPTIAEHWSCGGRDFPDDAGTIITLTGVHAGSYRVEGIAAMLNASRNSTSDLPQGFDLLYQTCQNGQSSSMSFTGLTRVDA</sequence>
<evidence type="ECO:0000313" key="3">
    <source>
        <dbReference type="EMBL" id="TFD45119.1"/>
    </source>
</evidence>
<evidence type="ECO:0000256" key="2">
    <source>
        <dbReference type="SAM" id="Phobius"/>
    </source>
</evidence>
<dbReference type="RefSeq" id="WP_134521108.1">
    <property type="nucleotide sequence ID" value="NZ_SOHE01000088.1"/>
</dbReference>
<evidence type="ECO:0000313" key="4">
    <source>
        <dbReference type="Proteomes" id="UP000297447"/>
    </source>
</evidence>
<organism evidence="3 4">
    <name type="scientific">Cryobacterium frigoriphilum</name>
    <dbReference type="NCBI Taxonomy" id="1259150"/>
    <lineage>
        <taxon>Bacteria</taxon>
        <taxon>Bacillati</taxon>
        <taxon>Actinomycetota</taxon>
        <taxon>Actinomycetes</taxon>
        <taxon>Micrococcales</taxon>
        <taxon>Microbacteriaceae</taxon>
        <taxon>Cryobacterium</taxon>
    </lineage>
</organism>
<keyword evidence="2" id="KW-0812">Transmembrane</keyword>
<accession>A0A4R8ZTB8</accession>
<dbReference type="AlphaFoldDB" id="A0A4R8ZTB8"/>